<dbReference type="AlphaFoldDB" id="A0A4R1N770"/>
<name>A0A4R1N770_9RHOB</name>
<comment type="caution">
    <text evidence="3">The sequence shown here is derived from an EMBL/GenBank/DDBJ whole genome shotgun (WGS) entry which is preliminary data.</text>
</comment>
<reference evidence="3 4" key="1">
    <citation type="submission" date="2019-03" db="EMBL/GenBank/DDBJ databases">
        <title>Genomic Encyclopedia of Archaeal and Bacterial Type Strains, Phase II (KMG-II): from individual species to whole genera.</title>
        <authorList>
            <person name="Goeker M."/>
        </authorList>
    </citation>
    <scope>NUCLEOTIDE SEQUENCE [LARGE SCALE GENOMIC DNA]</scope>
    <source>
        <strain evidence="3 4">DSM 26433</strain>
    </source>
</reference>
<dbReference type="Proteomes" id="UP000295673">
    <property type="component" value="Unassembled WGS sequence"/>
</dbReference>
<feature type="signal peptide" evidence="2">
    <location>
        <begin position="1"/>
        <end position="22"/>
    </location>
</feature>
<evidence type="ECO:0000313" key="3">
    <source>
        <dbReference type="EMBL" id="TCL00637.1"/>
    </source>
</evidence>
<dbReference type="OrthoDB" id="7791409at2"/>
<evidence type="ECO:0000256" key="2">
    <source>
        <dbReference type="SAM" id="SignalP"/>
    </source>
</evidence>
<sequence length="528" mass="57037">MLRRPHRSIVPVLLCMTSPAYAEITAMDVWENMRTTASVFGGNLAARLEESDDGLNASIVTYRLSLTAPTSNNGQPPAHLADIEIMLPDMSLKETSQGTVQLNYDLSAPYVFTVSLSEGETFAVSTSLSASNGTMAATGTPEKITYDYAAERFQINVGPFQIPDEDDVFEMKMSFGYENLLGQSLIDTSNGLKISSSSRNSLNTFTSEDREPSEDGSIKITSTKGTSRGVTASSELSLPSGEINLFNLARALRSGLQISARMAADHYDETENTTLSGPNSRLIAHRETSLGGQDLSFTLDQKGIDLSLAARDVDVDATLPSLALFLIGTFEISAKHLDFRLALPLLKSDEVTDSFRLLLGLDEVELGENTWSAFDHSGTLPREPGNLKLDISSTTKSNIEWLDFWELDSALDATPGAYVQPYDLKIDTLLLEALGTIASATGAITFDHSDYETMEGMPLPEGDITVDIQGVQALLDALVETELLPTDQAAGVRLLLGGFSKSIGEDHLTSTIEMTAEGHILANGQRLK</sequence>
<keyword evidence="4" id="KW-1185">Reference proteome</keyword>
<gene>
    <name evidence="3" type="ORF">BXY66_3284</name>
</gene>
<dbReference type="InterPro" id="IPR018666">
    <property type="entry name" value="DUF2125"/>
</dbReference>
<feature type="region of interest" description="Disordered" evidence="1">
    <location>
        <begin position="197"/>
        <end position="233"/>
    </location>
</feature>
<evidence type="ECO:0000256" key="1">
    <source>
        <dbReference type="SAM" id="MobiDB-lite"/>
    </source>
</evidence>
<feature type="compositionally biased region" description="Polar residues" evidence="1">
    <location>
        <begin position="197"/>
        <end position="206"/>
    </location>
</feature>
<accession>A0A4R1N770</accession>
<feature type="compositionally biased region" description="Polar residues" evidence="1">
    <location>
        <begin position="219"/>
        <end position="233"/>
    </location>
</feature>
<dbReference type="Pfam" id="PF09898">
    <property type="entry name" value="DUF2125"/>
    <property type="match status" value="1"/>
</dbReference>
<evidence type="ECO:0000313" key="4">
    <source>
        <dbReference type="Proteomes" id="UP000295673"/>
    </source>
</evidence>
<dbReference type="EMBL" id="SMGR01000003">
    <property type="protein sequence ID" value="TCL00637.1"/>
    <property type="molecule type" value="Genomic_DNA"/>
</dbReference>
<proteinExistence type="predicted"/>
<protein>
    <submittedName>
        <fullName evidence="3">Uncharacterized protein DUF2125</fullName>
    </submittedName>
</protein>
<keyword evidence="2" id="KW-0732">Signal</keyword>
<organism evidence="3 4">
    <name type="scientific">Shimia isoporae</name>
    <dbReference type="NCBI Taxonomy" id="647720"/>
    <lineage>
        <taxon>Bacteria</taxon>
        <taxon>Pseudomonadati</taxon>
        <taxon>Pseudomonadota</taxon>
        <taxon>Alphaproteobacteria</taxon>
        <taxon>Rhodobacterales</taxon>
        <taxon>Roseobacteraceae</taxon>
    </lineage>
</organism>
<feature type="chain" id="PRO_5020235507" evidence="2">
    <location>
        <begin position="23"/>
        <end position="528"/>
    </location>
</feature>